<organism evidence="3 4">
    <name type="scientific">Enterococcus mundtii</name>
    <dbReference type="NCBI Taxonomy" id="53346"/>
    <lineage>
        <taxon>Bacteria</taxon>
        <taxon>Bacillati</taxon>
        <taxon>Bacillota</taxon>
        <taxon>Bacilli</taxon>
        <taxon>Lactobacillales</taxon>
        <taxon>Enterococcaceae</taxon>
        <taxon>Enterococcus</taxon>
    </lineage>
</organism>
<sequence>MRNYWYVSLSNRYPQPNEGDLVRVVQSVQIKKKYSIVEMTREATPKEIDKYNLRYCGYGYFNESHIEENINKNSRDTNAN</sequence>
<evidence type="ECO:0000313" key="6">
    <source>
        <dbReference type="Proteomes" id="UP000509460"/>
    </source>
</evidence>
<dbReference type="GeneID" id="60998850"/>
<evidence type="ECO:0000313" key="4">
    <source>
        <dbReference type="Proteomes" id="UP000195024"/>
    </source>
</evidence>
<dbReference type="EMBL" id="AP019810">
    <property type="protein sequence ID" value="BBM14163.1"/>
    <property type="molecule type" value="Genomic_DNA"/>
</dbReference>
<proteinExistence type="predicted"/>
<reference evidence="2 5" key="3">
    <citation type="submission" date="2019-07" db="EMBL/GenBank/DDBJ databases">
        <title>Whole genome shotgun sequence of Enterococcus mundtii NBRC 100490.</title>
        <authorList>
            <person name="Hosoyama A."/>
            <person name="Uohara A."/>
            <person name="Ohji S."/>
            <person name="Ichikawa N."/>
        </authorList>
    </citation>
    <scope>NUCLEOTIDE SEQUENCE [LARGE SCALE GENOMIC DNA]</scope>
    <source>
        <strain evidence="2 5">NBRC 100490</strain>
    </source>
</reference>
<reference evidence="1 6" key="2">
    <citation type="submission" date="2019-07" db="EMBL/GenBank/DDBJ databases">
        <title>antibiotic susceptibility of plant-derived lactic acid bacteria.</title>
        <authorList>
            <person name="Sugiyama M."/>
            <person name="Noda M."/>
        </authorList>
    </citation>
    <scope>NUCLEOTIDE SEQUENCE [LARGE SCALE GENOMIC DNA]</scope>
    <source>
        <strain evidence="1 6">15-1A</strain>
    </source>
</reference>
<evidence type="ECO:0000313" key="2">
    <source>
        <dbReference type="EMBL" id="GEL79430.1"/>
    </source>
</evidence>
<reference evidence="3 4" key="1">
    <citation type="submission" date="2017-05" db="EMBL/GenBank/DDBJ databases">
        <title>The Genome Sequence of Enterococcus mundtii 6B1_DIV0119.</title>
        <authorList>
            <consortium name="The Broad Institute Genomics Platform"/>
            <consortium name="The Broad Institute Genomic Center for Infectious Diseases"/>
            <person name="Earl A."/>
            <person name="Manson A."/>
            <person name="Schwartman J."/>
            <person name="Gilmore M."/>
            <person name="Abouelleil A."/>
            <person name="Cao P."/>
            <person name="Chapman S."/>
            <person name="Cusick C."/>
            <person name="Shea T."/>
            <person name="Young S."/>
            <person name="Neafsey D."/>
            <person name="Nusbaum C."/>
            <person name="Birren B."/>
        </authorList>
    </citation>
    <scope>NUCLEOTIDE SEQUENCE [LARGE SCALE GENOMIC DNA]</scope>
    <source>
        <strain evidence="3 4">6B1_DIV0119</strain>
    </source>
</reference>
<dbReference type="AlphaFoldDB" id="A0A1I4K9K8"/>
<evidence type="ECO:0000313" key="1">
    <source>
        <dbReference type="EMBL" id="BBM14163.1"/>
    </source>
</evidence>
<gene>
    <name evidence="3" type="ORF">A5802_002013</name>
    <name evidence="1" type="ORF">EM151A_0925</name>
    <name evidence="2" type="ORF">EMU01_05740</name>
</gene>
<keyword evidence="5" id="KW-1185">Reference proteome</keyword>
<evidence type="ECO:0000313" key="5">
    <source>
        <dbReference type="Proteomes" id="UP000321175"/>
    </source>
</evidence>
<dbReference type="Proteomes" id="UP000195024">
    <property type="component" value="Unassembled WGS sequence"/>
</dbReference>
<dbReference type="EMBL" id="NGMS01000001">
    <property type="protein sequence ID" value="OTP28273.1"/>
    <property type="molecule type" value="Genomic_DNA"/>
</dbReference>
<dbReference type="RefSeq" id="WP_071866030.1">
    <property type="nucleotide sequence ID" value="NZ_AP019810.1"/>
</dbReference>
<accession>A0A1I4K9K8</accession>
<dbReference type="Proteomes" id="UP000321175">
    <property type="component" value="Unassembled WGS sequence"/>
</dbReference>
<dbReference type="EMBL" id="BJWA01000003">
    <property type="protein sequence ID" value="GEL79430.1"/>
    <property type="molecule type" value="Genomic_DNA"/>
</dbReference>
<evidence type="ECO:0000313" key="3">
    <source>
        <dbReference type="EMBL" id="OTP28273.1"/>
    </source>
</evidence>
<protein>
    <submittedName>
        <fullName evidence="3">Uncharacterized protein</fullName>
    </submittedName>
</protein>
<name>A0A1I4K9K8_ENTMU</name>
<dbReference type="Proteomes" id="UP000509460">
    <property type="component" value="Chromosome"/>
</dbReference>